<organism evidence="3 4">
    <name type="scientific">Komagataeibacter melomenusus</name>
    <dbReference type="NCBI Taxonomy" id="2766578"/>
    <lineage>
        <taxon>Bacteria</taxon>
        <taxon>Pseudomonadati</taxon>
        <taxon>Pseudomonadota</taxon>
        <taxon>Alphaproteobacteria</taxon>
        <taxon>Acetobacterales</taxon>
        <taxon>Acetobacteraceae</taxon>
        <taxon>Komagataeibacter</taxon>
    </lineage>
</organism>
<reference evidence="3 4" key="1">
    <citation type="journal article" date="2020" name="Microorganisms">
        <title>Description of Komagataeibacter melaceti sp. nov. and Komagataeibacter melomenusus sp. nov. Isolated from Apple Cider Vinegar.</title>
        <authorList>
            <person name="Maric L."/>
            <person name="Cleenwerck I."/>
            <person name="Accetto T."/>
            <person name="Vandamme P."/>
            <person name="Trcek J."/>
        </authorList>
    </citation>
    <scope>NUCLEOTIDE SEQUENCE [LARGE SCALE GENOMIC DNA]</scope>
    <source>
        <strain evidence="3 4">AV436</strain>
    </source>
</reference>
<sequence length="313" mass="34280">MSAFSRLWYRAPLWRLCLYLIVPFVALTFVFPPAYLTRRLPRMAQIATAIHHRLGMQDTPADADQAGGGNPGDGVVTMMPMTDRLTKAIPFAGRILPLPAGVWHPIINVIEGPHGEVLENVLVRVQGHIVTGLIVASGTTQPVSAAANPAMDMECHDDRNYMSHIGASHPPVTECWLTRLVDPASISHMNVIASRLKEEGIVLPPVLLRANWINTTPAADDSLNAETVTIYLNPVNANETKILRSPDFWTKEALAQQPAANDFVKRMNTWMAGWAPVLHDGFNSDMLASSEEQRARLSLDPAAPRPGEANPLD</sequence>
<keyword evidence="2" id="KW-0812">Transmembrane</keyword>
<keyword evidence="2" id="KW-0472">Membrane</keyword>
<accession>A0ABX2AEB9</accession>
<feature type="region of interest" description="Disordered" evidence="1">
    <location>
        <begin position="293"/>
        <end position="313"/>
    </location>
</feature>
<keyword evidence="4" id="KW-1185">Reference proteome</keyword>
<comment type="caution">
    <text evidence="3">The sequence shown here is derived from an EMBL/GenBank/DDBJ whole genome shotgun (WGS) entry which is preliminary data.</text>
</comment>
<evidence type="ECO:0000313" key="3">
    <source>
        <dbReference type="EMBL" id="NPC66628.1"/>
    </source>
</evidence>
<protein>
    <submittedName>
        <fullName evidence="3">Uncharacterized protein</fullName>
    </submittedName>
</protein>
<name>A0ABX2AEB9_9PROT</name>
<evidence type="ECO:0000313" key="4">
    <source>
        <dbReference type="Proteomes" id="UP000623090"/>
    </source>
</evidence>
<proteinExistence type="predicted"/>
<feature type="transmembrane region" description="Helical" evidence="2">
    <location>
        <begin position="12"/>
        <end position="36"/>
    </location>
</feature>
<evidence type="ECO:0000256" key="1">
    <source>
        <dbReference type="SAM" id="MobiDB-lite"/>
    </source>
</evidence>
<dbReference type="EMBL" id="JABJWC010000021">
    <property type="protein sequence ID" value="NPC66628.1"/>
    <property type="molecule type" value="Genomic_DNA"/>
</dbReference>
<dbReference type="Proteomes" id="UP000623090">
    <property type="component" value="Unassembled WGS sequence"/>
</dbReference>
<gene>
    <name evidence="3" type="ORF">HNW77_09520</name>
</gene>
<keyword evidence="2" id="KW-1133">Transmembrane helix</keyword>
<dbReference type="RefSeq" id="WP_172157221.1">
    <property type="nucleotide sequence ID" value="NZ_JABJWC010000021.1"/>
</dbReference>
<evidence type="ECO:0000256" key="2">
    <source>
        <dbReference type="SAM" id="Phobius"/>
    </source>
</evidence>